<protein>
    <submittedName>
        <fullName evidence="2">Cyanophycinase</fullName>
    </submittedName>
</protein>
<evidence type="ECO:0000256" key="1">
    <source>
        <dbReference type="SAM" id="SignalP"/>
    </source>
</evidence>
<reference evidence="3" key="1">
    <citation type="journal article" date="2018" name="Front. Microbiol.">
        <title>Genome-Based Analysis Reveals the Taxonomy and Diversity of the Family Idiomarinaceae.</title>
        <authorList>
            <person name="Liu Y."/>
            <person name="Lai Q."/>
            <person name="Shao Z."/>
        </authorList>
    </citation>
    <scope>NUCLEOTIDE SEQUENCE [LARGE SCALE GENOMIC DNA]</scope>
    <source>
        <strain evidence="3">BH195</strain>
    </source>
</reference>
<dbReference type="AlphaFoldDB" id="A0A432XT72"/>
<sequence>MRKSILITCLAAIAGVSASLGSVTASAAMADEQSEKSDFFPFIAIGQPLEVCSSMAWQRCGDTDWIDRDAMRSDRYVNLTSNYVEPLLDDKNWNPMRRDVRDDLREALDLLHNRMNQDVISERVFLEEFTRRATRYMYDQLSEREWNMIIDYLEMRVPDDVSYGVNLAETKDDVQPELLRHVVTQAAKVADDDTPHVLILTAGQRDSLDKVNYYLQSFAAAGADASWLPLDAAVLAAREEDACAELDKFRASEMGAYRRGKVHADLHARQLAFCEAGDALAPLRTADAIFIADGSPDLLRPLFVTQLNEPNVFAVAIAERVAEEQLVVAAAGTAVNVLTSKAMLTGGTSREALKDGVHSSRSPGLGCHKDDMCPRGLNEHSATYHPLGGAGLFRWATLDAEVGEEGRHGRLLRVAATNRVPMAVGIDAATALMVNLKSGDFKVVGERGVFFALGAQQNERAVAASFHYLMAGSTGTFAGDEITNVSLADSSQVVQENPTTNFLDGRGMYDALRLLCNDRNSVEVKQEQFTLTLIGGEGVTTAKAGAECQVVDARIGLQYVPSEAF</sequence>
<proteinExistence type="predicted"/>
<dbReference type="EMBL" id="PIPW01000003">
    <property type="protein sequence ID" value="RUO51927.1"/>
    <property type="molecule type" value="Genomic_DNA"/>
</dbReference>
<dbReference type="OrthoDB" id="9799980at2"/>
<organism evidence="2 3">
    <name type="scientific">Pseudidiomarina halophila</name>
    <dbReference type="NCBI Taxonomy" id="1449799"/>
    <lineage>
        <taxon>Bacteria</taxon>
        <taxon>Pseudomonadati</taxon>
        <taxon>Pseudomonadota</taxon>
        <taxon>Gammaproteobacteria</taxon>
        <taxon>Alteromonadales</taxon>
        <taxon>Idiomarinaceae</taxon>
        <taxon>Pseudidiomarina</taxon>
    </lineage>
</organism>
<keyword evidence="3" id="KW-1185">Reference proteome</keyword>
<gene>
    <name evidence="2" type="ORF">CWI69_09800</name>
</gene>
<evidence type="ECO:0000313" key="3">
    <source>
        <dbReference type="Proteomes" id="UP000287198"/>
    </source>
</evidence>
<accession>A0A432XT72</accession>
<evidence type="ECO:0000313" key="2">
    <source>
        <dbReference type="EMBL" id="RUO51927.1"/>
    </source>
</evidence>
<feature type="chain" id="PRO_5019187324" evidence="1">
    <location>
        <begin position="28"/>
        <end position="565"/>
    </location>
</feature>
<dbReference type="PANTHER" id="PTHR36175:SF1">
    <property type="entry name" value="CYANOPHYCINASE"/>
    <property type="match status" value="1"/>
</dbReference>
<dbReference type="InterPro" id="IPR029062">
    <property type="entry name" value="Class_I_gatase-like"/>
</dbReference>
<dbReference type="Proteomes" id="UP000287198">
    <property type="component" value="Unassembled WGS sequence"/>
</dbReference>
<comment type="caution">
    <text evidence="2">The sequence shown here is derived from an EMBL/GenBank/DDBJ whole genome shotgun (WGS) entry which is preliminary data.</text>
</comment>
<keyword evidence="1" id="KW-0732">Signal</keyword>
<feature type="signal peptide" evidence="1">
    <location>
        <begin position="1"/>
        <end position="27"/>
    </location>
</feature>
<dbReference type="RefSeq" id="WP_126764031.1">
    <property type="nucleotide sequence ID" value="NZ_JBHLTZ010000010.1"/>
</dbReference>
<dbReference type="Gene3D" id="3.40.50.880">
    <property type="match status" value="1"/>
</dbReference>
<name>A0A432XT72_9GAMM</name>
<dbReference type="PANTHER" id="PTHR36175">
    <property type="entry name" value="CYANOPHYCINASE"/>
    <property type="match status" value="1"/>
</dbReference>